<dbReference type="RefSeq" id="WP_101691867.1">
    <property type="nucleotide sequence ID" value="NZ_JACOPR010000003.1"/>
</dbReference>
<dbReference type="InterPro" id="IPR016195">
    <property type="entry name" value="Pol/histidinol_Pase-like"/>
</dbReference>
<dbReference type="Gene3D" id="3.20.20.140">
    <property type="entry name" value="Metal-dependent hydrolases"/>
    <property type="match status" value="1"/>
</dbReference>
<dbReference type="PANTHER" id="PTHR36928">
    <property type="entry name" value="PHOSPHATASE YCDX-RELATED"/>
    <property type="match status" value="1"/>
</dbReference>
<dbReference type="PANTHER" id="PTHR36928:SF1">
    <property type="entry name" value="PHOSPHATASE YCDX-RELATED"/>
    <property type="match status" value="1"/>
</dbReference>
<feature type="domain" description="Polymerase/histidinol phosphatase N-terminal" evidence="1">
    <location>
        <begin position="5"/>
        <end position="79"/>
    </location>
</feature>
<comment type="caution">
    <text evidence="2">The sequence shown here is derived from an EMBL/GenBank/DDBJ whole genome shotgun (WGS) entry which is preliminary data.</text>
</comment>
<dbReference type="CDD" id="cd07437">
    <property type="entry name" value="PHP_HisPPase_Ycdx_like"/>
    <property type="match status" value="1"/>
</dbReference>
<name>A0ABR7HSN8_9FIRM</name>
<reference evidence="2 3" key="1">
    <citation type="submission" date="2020-08" db="EMBL/GenBank/DDBJ databases">
        <title>Genome public.</title>
        <authorList>
            <person name="Liu C."/>
            <person name="Sun Q."/>
        </authorList>
    </citation>
    <scope>NUCLEOTIDE SEQUENCE [LARGE SCALE GENOMIC DNA]</scope>
    <source>
        <strain evidence="2 3">New-38</strain>
    </source>
</reference>
<protein>
    <submittedName>
        <fullName evidence="2">Phosphatase</fullName>
    </submittedName>
</protein>
<dbReference type="Pfam" id="PF02811">
    <property type="entry name" value="PHP"/>
    <property type="match status" value="1"/>
</dbReference>
<evidence type="ECO:0000259" key="1">
    <source>
        <dbReference type="SMART" id="SM00481"/>
    </source>
</evidence>
<dbReference type="InterPro" id="IPR050243">
    <property type="entry name" value="PHP_phosphatase"/>
</dbReference>
<dbReference type="SMART" id="SM00481">
    <property type="entry name" value="POLIIIAc"/>
    <property type="match status" value="1"/>
</dbReference>
<dbReference type="Proteomes" id="UP000660021">
    <property type="component" value="Unassembled WGS sequence"/>
</dbReference>
<dbReference type="InterPro" id="IPR004013">
    <property type="entry name" value="PHP_dom"/>
</dbReference>
<dbReference type="EMBL" id="JACOPR010000003">
    <property type="protein sequence ID" value="MBC5730512.1"/>
    <property type="molecule type" value="Genomic_DNA"/>
</dbReference>
<evidence type="ECO:0000313" key="3">
    <source>
        <dbReference type="Proteomes" id="UP000660021"/>
    </source>
</evidence>
<dbReference type="SUPFAM" id="SSF89550">
    <property type="entry name" value="PHP domain-like"/>
    <property type="match status" value="1"/>
</dbReference>
<proteinExistence type="predicted"/>
<dbReference type="InterPro" id="IPR003141">
    <property type="entry name" value="Pol/His_phosphatase_N"/>
</dbReference>
<accession>A0ABR7HSN8</accession>
<evidence type="ECO:0000313" key="2">
    <source>
        <dbReference type="EMBL" id="MBC5730512.1"/>
    </source>
</evidence>
<dbReference type="Pfam" id="PF13263">
    <property type="entry name" value="PHP_C"/>
    <property type="match status" value="1"/>
</dbReference>
<gene>
    <name evidence="2" type="ORF">H8S34_06650</name>
</gene>
<keyword evidence="3" id="KW-1185">Reference proteome</keyword>
<sequence>MKYLLDSHTHTIASGHAYCTVLEMARAAADRGLELLCITDHAPAMEGTTCRDYFANLGVIDRELFGVQIRMGVELNLLDTEGTVDLDEPLLRRTDMAIVSLHTKCIPTGGTAEGYTNGLLQAMKNPYVNIIGHPDDGRYPLDYPTLVRAAADAGVLLEVNNSSLTPGGFRVNGPLHCAEMLRECKKQGVPVVVGSDAHFVSYVGNHQYADALFQELDFPEELVMNRDSAAFLAFLKARRAR</sequence>
<organism evidence="2 3">
    <name type="scientific">Pseudoflavonifractor hominis</name>
    <dbReference type="NCBI Taxonomy" id="2763059"/>
    <lineage>
        <taxon>Bacteria</taxon>
        <taxon>Bacillati</taxon>
        <taxon>Bacillota</taxon>
        <taxon>Clostridia</taxon>
        <taxon>Eubacteriales</taxon>
        <taxon>Oscillospiraceae</taxon>
        <taxon>Pseudoflavonifractor</taxon>
    </lineage>
</organism>